<evidence type="ECO:0000256" key="3">
    <source>
        <dbReference type="ARBA" id="ARBA00022741"/>
    </source>
</evidence>
<dbReference type="Gene3D" id="2.170.220.10">
    <property type="match status" value="1"/>
</dbReference>
<keyword evidence="2" id="KW-0436">Ligase</keyword>
<keyword evidence="3" id="KW-0547">Nucleotide-binding</keyword>
<feature type="domain" description="Methionyl/Valyl/Leucyl/Isoleucyl-tRNA synthetase anticodon-binding" evidence="8">
    <location>
        <begin position="385"/>
        <end position="480"/>
    </location>
</feature>
<dbReference type="EMBL" id="JNSJ01000004">
    <property type="protein sequence ID" value="KGA03711.1"/>
    <property type="molecule type" value="Genomic_DNA"/>
</dbReference>
<evidence type="ECO:0000259" key="8">
    <source>
        <dbReference type="Pfam" id="PF08264"/>
    </source>
</evidence>
<evidence type="ECO:0000256" key="1">
    <source>
        <dbReference type="ARBA" id="ARBA00012838"/>
    </source>
</evidence>
<dbReference type="PANTHER" id="PTHR43326:SF1">
    <property type="entry name" value="METHIONINE--TRNA LIGASE, MITOCHONDRIAL"/>
    <property type="match status" value="1"/>
</dbReference>
<dbReference type="GO" id="GO:0005739">
    <property type="term" value="C:mitochondrion"/>
    <property type="evidence" value="ECO:0007669"/>
    <property type="project" value="UniProtKB-ARBA"/>
</dbReference>
<dbReference type="NCBIfam" id="TIGR00398">
    <property type="entry name" value="metG"/>
    <property type="match status" value="1"/>
</dbReference>
<organism evidence="10">
    <name type="scientific">freshwater metagenome</name>
    <dbReference type="NCBI Taxonomy" id="449393"/>
    <lineage>
        <taxon>unclassified sequences</taxon>
        <taxon>metagenomes</taxon>
        <taxon>ecological metagenomes</taxon>
    </lineage>
</organism>
<dbReference type="GO" id="GO:0006431">
    <property type="term" value="P:methionyl-tRNA aminoacylation"/>
    <property type="evidence" value="ECO:0007669"/>
    <property type="project" value="InterPro"/>
</dbReference>
<dbReference type="GO" id="GO:0005524">
    <property type="term" value="F:ATP binding"/>
    <property type="evidence" value="ECO:0007669"/>
    <property type="project" value="UniProtKB-KW"/>
</dbReference>
<evidence type="ECO:0000256" key="4">
    <source>
        <dbReference type="ARBA" id="ARBA00022840"/>
    </source>
</evidence>
<dbReference type="InterPro" id="IPR033911">
    <property type="entry name" value="MetRS_core"/>
</dbReference>
<dbReference type="Gene3D" id="3.40.50.620">
    <property type="entry name" value="HUPs"/>
    <property type="match status" value="1"/>
</dbReference>
<evidence type="ECO:0000256" key="7">
    <source>
        <dbReference type="ARBA" id="ARBA00047364"/>
    </source>
</evidence>
<dbReference type="InterPro" id="IPR013155">
    <property type="entry name" value="M/V/L/I-tRNA-synth_anticd-bd"/>
</dbReference>
<reference evidence="10" key="1">
    <citation type="submission" date="2014-05" db="EMBL/GenBank/DDBJ databases">
        <title>Key roles for freshwater Actinobacteria revealed by deep metagenomic sequencing.</title>
        <authorList>
            <person name="Ghai R."/>
            <person name="Mizuno C.M."/>
            <person name="Picazo A."/>
            <person name="Camacho A."/>
            <person name="Rodriguez-Valera F."/>
        </authorList>
    </citation>
    <scope>NUCLEOTIDE SEQUENCE</scope>
</reference>
<keyword evidence="5" id="KW-0648">Protein biosynthesis</keyword>
<evidence type="ECO:0000259" key="9">
    <source>
        <dbReference type="Pfam" id="PF09334"/>
    </source>
</evidence>
<dbReference type="PRINTS" id="PR01041">
    <property type="entry name" value="TRNASYNTHMET"/>
</dbReference>
<dbReference type="SUPFAM" id="SSF47323">
    <property type="entry name" value="Anticodon-binding domain of a subclass of class I aminoacyl-tRNA synthetases"/>
    <property type="match status" value="1"/>
</dbReference>
<keyword evidence="4" id="KW-0067">ATP-binding</keyword>
<dbReference type="CDD" id="cd00814">
    <property type="entry name" value="MetRS_core"/>
    <property type="match status" value="1"/>
</dbReference>
<name>A0A094PNY4_9ZZZZ</name>
<dbReference type="InterPro" id="IPR015413">
    <property type="entry name" value="Methionyl/Leucyl_tRNA_Synth"/>
</dbReference>
<accession>A0A094PNY4</accession>
<dbReference type="InterPro" id="IPR041872">
    <property type="entry name" value="Anticodon_Met"/>
</dbReference>
<dbReference type="InterPro" id="IPR009080">
    <property type="entry name" value="tRNAsynth_Ia_anticodon-bd"/>
</dbReference>
<dbReference type="CDD" id="cd07957">
    <property type="entry name" value="Anticodon_Ia_Met"/>
    <property type="match status" value="1"/>
</dbReference>
<dbReference type="HAMAP" id="MF_01228">
    <property type="entry name" value="Met_tRNA_synth_type2"/>
    <property type="match status" value="1"/>
</dbReference>
<dbReference type="InterPro" id="IPR014758">
    <property type="entry name" value="Met-tRNA_synth"/>
</dbReference>
<sequence length="516" mass="57494">MSAEKSFYLTTPIYYVNDAPHIGHAYTTVAGDVLTRWHRQRGESVWFLTGTDEHGEKVMNTAAANNVKPQDWCDRLVEEAWKPNWSALNIANDDFIRTTEVRHEERVQRFMTLLKDNGYIYAGKFEGPYCIGCEEFKLPGDLDDGKCKIHGKPVEMLSEDNWFFKLSAFVPQLLEHYKNNPEACEPASARNEVIAFLESGVRDLSISRSTFDWGIPVPWDTDQVIYVWFDALLNYATAVGLGDDPNSEGGKKFAKTWPADVHLVGKDILRFHAVIWPAMLMAANVAIPKKVFAHGWLLVGGEKMSKSKLTGIAPSDITDHFGVDAFRYYFLRAIPFGTDGSFSWEDMSARYTSELANDFGNLASRLIAMIEKYCNGTIPAVAQDAELSTMLETTVASADKAMVALDFQGGISAIMEFCKRVNGYVTIKEPWAIAKDESRTAELNEVLYNTADAIRALAVLLHPVMPATTQTLWESIGAQATLGNIGDQKISEVSKWGVLPQGCKVTKGTVLFPRLE</sequence>
<proteinExistence type="inferred from homology"/>
<dbReference type="FunFam" id="2.170.220.10:FF:000001">
    <property type="entry name" value="methionine--tRNA ligase, mitochondrial"/>
    <property type="match status" value="1"/>
</dbReference>
<dbReference type="InterPro" id="IPR014729">
    <property type="entry name" value="Rossmann-like_a/b/a_fold"/>
</dbReference>
<evidence type="ECO:0000256" key="5">
    <source>
        <dbReference type="ARBA" id="ARBA00022917"/>
    </source>
</evidence>
<dbReference type="Pfam" id="PF08264">
    <property type="entry name" value="Anticodon_1"/>
    <property type="match status" value="1"/>
</dbReference>
<evidence type="ECO:0000313" key="10">
    <source>
        <dbReference type="EMBL" id="KGA03711.1"/>
    </source>
</evidence>
<dbReference type="Gene3D" id="1.10.730.10">
    <property type="entry name" value="Isoleucyl-tRNA Synthetase, Domain 1"/>
    <property type="match status" value="1"/>
</dbReference>
<evidence type="ECO:0000256" key="2">
    <source>
        <dbReference type="ARBA" id="ARBA00022598"/>
    </source>
</evidence>
<protein>
    <recommendedName>
        <fullName evidence="1">methionine--tRNA ligase</fullName>
        <ecNumber evidence="1">6.1.1.10</ecNumber>
    </recommendedName>
</protein>
<feature type="domain" description="Methionyl/Leucyl tRNA synthetase" evidence="9">
    <location>
        <begin position="8"/>
        <end position="136"/>
    </location>
</feature>
<dbReference type="PANTHER" id="PTHR43326">
    <property type="entry name" value="METHIONYL-TRNA SYNTHETASE"/>
    <property type="match status" value="1"/>
</dbReference>
<dbReference type="InterPro" id="IPR023457">
    <property type="entry name" value="Met-tRNA_synth_2"/>
</dbReference>
<dbReference type="SUPFAM" id="SSF52374">
    <property type="entry name" value="Nucleotidylyl transferase"/>
    <property type="match status" value="1"/>
</dbReference>
<gene>
    <name evidence="10" type="ORF">GM49_0620</name>
</gene>
<feature type="domain" description="Methionyl/Leucyl tRNA synthetase" evidence="9">
    <location>
        <begin position="139"/>
        <end position="366"/>
    </location>
</feature>
<keyword evidence="6" id="KW-0030">Aminoacyl-tRNA synthetase</keyword>
<comment type="caution">
    <text evidence="10">The sequence shown here is derived from an EMBL/GenBank/DDBJ whole genome shotgun (WGS) entry which is preliminary data.</text>
</comment>
<dbReference type="EC" id="6.1.1.10" evidence="1"/>
<dbReference type="Pfam" id="PF09334">
    <property type="entry name" value="tRNA-synt_1g"/>
    <property type="match status" value="2"/>
</dbReference>
<dbReference type="GO" id="GO:0004825">
    <property type="term" value="F:methionine-tRNA ligase activity"/>
    <property type="evidence" value="ECO:0007669"/>
    <property type="project" value="UniProtKB-EC"/>
</dbReference>
<dbReference type="AlphaFoldDB" id="A0A094PNY4"/>
<dbReference type="NCBIfam" id="NF008900">
    <property type="entry name" value="PRK12267.1"/>
    <property type="match status" value="1"/>
</dbReference>
<comment type="catalytic activity">
    <reaction evidence="7">
        <text>tRNA(Met) + L-methionine + ATP = L-methionyl-tRNA(Met) + AMP + diphosphate</text>
        <dbReference type="Rhea" id="RHEA:13481"/>
        <dbReference type="Rhea" id="RHEA-COMP:9667"/>
        <dbReference type="Rhea" id="RHEA-COMP:9698"/>
        <dbReference type="ChEBI" id="CHEBI:30616"/>
        <dbReference type="ChEBI" id="CHEBI:33019"/>
        <dbReference type="ChEBI" id="CHEBI:57844"/>
        <dbReference type="ChEBI" id="CHEBI:78442"/>
        <dbReference type="ChEBI" id="CHEBI:78530"/>
        <dbReference type="ChEBI" id="CHEBI:456215"/>
        <dbReference type="EC" id="6.1.1.10"/>
    </reaction>
</comment>
<evidence type="ECO:0000256" key="6">
    <source>
        <dbReference type="ARBA" id="ARBA00023146"/>
    </source>
</evidence>